<dbReference type="Proteomes" id="UP001296993">
    <property type="component" value="Unassembled WGS sequence"/>
</dbReference>
<dbReference type="InterPro" id="IPR013321">
    <property type="entry name" value="Arc_rbn_hlx_hlx"/>
</dbReference>
<evidence type="ECO:0000313" key="3">
    <source>
        <dbReference type="Proteomes" id="UP001296993"/>
    </source>
</evidence>
<feature type="region of interest" description="Disordered" evidence="1">
    <location>
        <begin position="150"/>
        <end position="174"/>
    </location>
</feature>
<evidence type="ECO:0008006" key="4">
    <source>
        <dbReference type="Google" id="ProtNLM"/>
    </source>
</evidence>
<organism evidence="2 3">
    <name type="scientific">Paeniglutamicibacter kerguelensis</name>
    <dbReference type="NCBI Taxonomy" id="254788"/>
    <lineage>
        <taxon>Bacteria</taxon>
        <taxon>Bacillati</taxon>
        <taxon>Actinomycetota</taxon>
        <taxon>Actinomycetes</taxon>
        <taxon>Micrococcales</taxon>
        <taxon>Micrococcaceae</taxon>
        <taxon>Paeniglutamicibacter</taxon>
    </lineage>
</organism>
<feature type="compositionally biased region" description="Polar residues" evidence="1">
    <location>
        <begin position="165"/>
        <end position="174"/>
    </location>
</feature>
<evidence type="ECO:0000313" key="2">
    <source>
        <dbReference type="EMBL" id="MBP2388640.1"/>
    </source>
</evidence>
<name>A0ABS4XJK8_9MICC</name>
<keyword evidence="3" id="KW-1185">Reference proteome</keyword>
<comment type="caution">
    <text evidence="2">The sequence shown here is derived from an EMBL/GenBank/DDBJ whole genome shotgun (WGS) entry which is preliminary data.</text>
</comment>
<dbReference type="InterPro" id="IPR010985">
    <property type="entry name" value="Ribbon_hlx_hlx"/>
</dbReference>
<accession>A0ABS4XJK8</accession>
<dbReference type="SUPFAM" id="SSF47598">
    <property type="entry name" value="Ribbon-helix-helix"/>
    <property type="match status" value="1"/>
</dbReference>
<dbReference type="RefSeq" id="WP_210002396.1">
    <property type="nucleotide sequence ID" value="NZ_BAAAJY010000004.1"/>
</dbReference>
<protein>
    <recommendedName>
        <fullName evidence="4">Toxin-antitoxin system HicB family antitoxin</fullName>
    </recommendedName>
</protein>
<reference evidence="2 3" key="1">
    <citation type="submission" date="2021-03" db="EMBL/GenBank/DDBJ databases">
        <title>Sequencing the genomes of 1000 actinobacteria strains.</title>
        <authorList>
            <person name="Klenk H.-P."/>
        </authorList>
    </citation>
    <scope>NUCLEOTIDE SEQUENCE [LARGE SCALE GENOMIC DNA]</scope>
    <source>
        <strain evidence="2 3">DSM 15797</strain>
    </source>
</reference>
<evidence type="ECO:0000256" key="1">
    <source>
        <dbReference type="SAM" id="MobiDB-lite"/>
    </source>
</evidence>
<dbReference type="EMBL" id="JAGIOF010000004">
    <property type="protein sequence ID" value="MBP2388640.1"/>
    <property type="molecule type" value="Genomic_DNA"/>
</dbReference>
<gene>
    <name evidence="2" type="ORF">JOF47_004213</name>
</gene>
<proteinExistence type="predicted"/>
<dbReference type="Gene3D" id="1.10.1220.10">
    <property type="entry name" value="Met repressor-like"/>
    <property type="match status" value="1"/>
</dbReference>
<sequence length="174" mass="18710">MDLTRFVNDLQQHLEIAAAAGGPEAQELASRLLAPLNAATRLVLLESLSAAANEITREMAPGGVDIRLRGQDPEFVVTLPEHESPFTESTTQDHRPAQGYDAPLQAASDDGGVARTTLRLPEPLKLRMEAAANNEGVSVNSWLIKAVSAALEPQPRRNSRRDSPAGQSLTGWVQ</sequence>